<sequence length="254" mass="28002">MRTRPTVDPAGRPPPPGSRADLDALAALLTANPSLARPAMLDLRPKGNARKGGRMRQPARRLPGARAPSPRRASRRPAGRTRAHARPCRRQPERLRPGGQPVPAGGRGGLDLPPPTAGAASLNPCDEEIGADDEETHFHAPCHKELRSRGVTPGTPAPAAWRPHAVGTGRRRAGFKEMLVARRGDGFHCLLYDGIKADATERKQRKHPCNIWDVEVREERRIQLLVSRYSYFCSCHFRLSLIIYPAYIITTPRT</sequence>
<dbReference type="Proteomes" id="UP000604825">
    <property type="component" value="Unassembled WGS sequence"/>
</dbReference>
<organism evidence="2 3">
    <name type="scientific">Miscanthus lutarioriparius</name>
    <dbReference type="NCBI Taxonomy" id="422564"/>
    <lineage>
        <taxon>Eukaryota</taxon>
        <taxon>Viridiplantae</taxon>
        <taxon>Streptophyta</taxon>
        <taxon>Embryophyta</taxon>
        <taxon>Tracheophyta</taxon>
        <taxon>Spermatophyta</taxon>
        <taxon>Magnoliopsida</taxon>
        <taxon>Liliopsida</taxon>
        <taxon>Poales</taxon>
        <taxon>Poaceae</taxon>
        <taxon>PACMAD clade</taxon>
        <taxon>Panicoideae</taxon>
        <taxon>Andropogonodae</taxon>
        <taxon>Andropogoneae</taxon>
        <taxon>Saccharinae</taxon>
        <taxon>Miscanthus</taxon>
    </lineage>
</organism>
<protein>
    <submittedName>
        <fullName evidence="2">Uncharacterized protein</fullName>
    </submittedName>
</protein>
<accession>A0A811PQY6</accession>
<keyword evidence="3" id="KW-1185">Reference proteome</keyword>
<name>A0A811PQY6_9POAL</name>
<comment type="caution">
    <text evidence="2">The sequence shown here is derived from an EMBL/GenBank/DDBJ whole genome shotgun (WGS) entry which is preliminary data.</text>
</comment>
<proteinExistence type="predicted"/>
<feature type="compositionally biased region" description="Low complexity" evidence="1">
    <location>
        <begin position="60"/>
        <end position="71"/>
    </location>
</feature>
<dbReference type="EMBL" id="CAJGYO010000007">
    <property type="protein sequence ID" value="CAD6246289.1"/>
    <property type="molecule type" value="Genomic_DNA"/>
</dbReference>
<gene>
    <name evidence="2" type="ORF">NCGR_LOCUS30557</name>
</gene>
<feature type="compositionally biased region" description="Basic residues" evidence="1">
    <location>
        <begin position="47"/>
        <end position="59"/>
    </location>
</feature>
<feature type="region of interest" description="Disordered" evidence="1">
    <location>
        <begin position="1"/>
        <end position="127"/>
    </location>
</feature>
<evidence type="ECO:0000256" key="1">
    <source>
        <dbReference type="SAM" id="MobiDB-lite"/>
    </source>
</evidence>
<evidence type="ECO:0000313" key="3">
    <source>
        <dbReference type="Proteomes" id="UP000604825"/>
    </source>
</evidence>
<feature type="compositionally biased region" description="Basic residues" evidence="1">
    <location>
        <begin position="72"/>
        <end position="89"/>
    </location>
</feature>
<reference evidence="2" key="1">
    <citation type="submission" date="2020-10" db="EMBL/GenBank/DDBJ databases">
        <authorList>
            <person name="Han B."/>
            <person name="Lu T."/>
            <person name="Zhao Q."/>
            <person name="Huang X."/>
            <person name="Zhao Y."/>
        </authorList>
    </citation>
    <scope>NUCLEOTIDE SEQUENCE</scope>
</reference>
<dbReference type="AlphaFoldDB" id="A0A811PQY6"/>
<evidence type="ECO:0000313" key="2">
    <source>
        <dbReference type="EMBL" id="CAD6246289.1"/>
    </source>
</evidence>